<sequence>MITNLTVPQLKSLIYLKNVHTEHYNNIQDIITMLVEQNVEALKSAVNTQEMFKSQGAIYTLEELLELLDDPKTTLDRIEQ</sequence>
<dbReference type="Proteomes" id="UP000061468">
    <property type="component" value="Chromosome"/>
</dbReference>
<proteinExistence type="predicted"/>
<reference evidence="1 2" key="1">
    <citation type="submission" date="2015-12" db="EMBL/GenBank/DDBJ databases">
        <title>Intraspecies pangenome expansion in the marine bacterium Alteromonas.</title>
        <authorList>
            <person name="Lopez-Perez M."/>
            <person name="Rodriguez-Valera F."/>
        </authorList>
    </citation>
    <scope>NUCLEOTIDE SEQUENCE [LARGE SCALE GENOMIC DNA]</scope>
    <source>
        <strain evidence="1 2">UM8</strain>
    </source>
</reference>
<dbReference type="AlphaFoldDB" id="A0AAC8XJ81"/>
<name>A0AAC8XJ81_9ALTE</name>
<protein>
    <submittedName>
        <fullName evidence="1">Uncharacterized protein</fullName>
    </submittedName>
</protein>
<evidence type="ECO:0000313" key="2">
    <source>
        <dbReference type="Proteomes" id="UP000061468"/>
    </source>
</evidence>
<organism evidence="1 2">
    <name type="scientific">Alteromonas mediterranea</name>
    <dbReference type="NCBI Taxonomy" id="314275"/>
    <lineage>
        <taxon>Bacteria</taxon>
        <taxon>Pseudomonadati</taxon>
        <taxon>Pseudomonadota</taxon>
        <taxon>Gammaproteobacteria</taxon>
        <taxon>Alteromonadales</taxon>
        <taxon>Alteromonadaceae</taxon>
        <taxon>Alteromonas/Salinimonas group</taxon>
        <taxon>Alteromonas</taxon>
    </lineage>
</organism>
<dbReference type="EMBL" id="CP013928">
    <property type="protein sequence ID" value="AMJ78365.1"/>
    <property type="molecule type" value="Genomic_DNA"/>
</dbReference>
<evidence type="ECO:0000313" key="1">
    <source>
        <dbReference type="EMBL" id="AMJ78365.1"/>
    </source>
</evidence>
<gene>
    <name evidence="1" type="ORF">AV942_08700</name>
</gene>
<accession>A0AAC8XJ81</accession>
<dbReference type="RefSeq" id="WP_015067001.1">
    <property type="nucleotide sequence ID" value="NZ_CP013928.1"/>
</dbReference>